<gene>
    <name evidence="2" type="ORF">D3P08_15015</name>
</gene>
<dbReference type="EMBL" id="QXQA01000009">
    <property type="protein sequence ID" value="RIX51730.1"/>
    <property type="molecule type" value="Genomic_DNA"/>
</dbReference>
<keyword evidence="3" id="KW-1185">Reference proteome</keyword>
<dbReference type="InterPro" id="IPR050229">
    <property type="entry name" value="GlpE_sulfurtransferase"/>
</dbReference>
<dbReference type="SUPFAM" id="SSF52821">
    <property type="entry name" value="Rhodanese/Cell cycle control phosphatase"/>
    <property type="match status" value="1"/>
</dbReference>
<comment type="caution">
    <text evidence="2">The sequence shown here is derived from an EMBL/GenBank/DDBJ whole genome shotgun (WGS) entry which is preliminary data.</text>
</comment>
<dbReference type="SMART" id="SM00450">
    <property type="entry name" value="RHOD"/>
    <property type="match status" value="1"/>
</dbReference>
<evidence type="ECO:0000313" key="3">
    <source>
        <dbReference type="Proteomes" id="UP000266482"/>
    </source>
</evidence>
<organism evidence="2 3">
    <name type="scientific">Paenibacillus nanensis</name>
    <dbReference type="NCBI Taxonomy" id="393251"/>
    <lineage>
        <taxon>Bacteria</taxon>
        <taxon>Bacillati</taxon>
        <taxon>Bacillota</taxon>
        <taxon>Bacilli</taxon>
        <taxon>Bacillales</taxon>
        <taxon>Paenibacillaceae</taxon>
        <taxon>Paenibacillus</taxon>
    </lineage>
</organism>
<protein>
    <submittedName>
        <fullName evidence="2">Rhodanese-like domain-containing protein</fullName>
    </submittedName>
</protein>
<feature type="domain" description="Rhodanese" evidence="1">
    <location>
        <begin position="16"/>
        <end position="100"/>
    </location>
</feature>
<dbReference type="CDD" id="cd00158">
    <property type="entry name" value="RHOD"/>
    <property type="match status" value="1"/>
</dbReference>
<sequence length="103" mass="11550">MYREISTAELETLLKQGEKLNLIDVRERDEWEEGHIKEARLIPLSEFQARANEVHDVEGDVVFICRSGGRSGRVCEFLALQGFDVANVTGGMLAWTGEVVQGE</sequence>
<dbReference type="RefSeq" id="WP_119600514.1">
    <property type="nucleotide sequence ID" value="NZ_QXQA01000009.1"/>
</dbReference>
<dbReference type="InterPro" id="IPR001763">
    <property type="entry name" value="Rhodanese-like_dom"/>
</dbReference>
<accession>A0A3A1V2B9</accession>
<dbReference type="AlphaFoldDB" id="A0A3A1V2B9"/>
<dbReference type="InterPro" id="IPR036873">
    <property type="entry name" value="Rhodanese-like_dom_sf"/>
</dbReference>
<dbReference type="Proteomes" id="UP000266482">
    <property type="component" value="Unassembled WGS sequence"/>
</dbReference>
<proteinExistence type="predicted"/>
<evidence type="ECO:0000313" key="2">
    <source>
        <dbReference type="EMBL" id="RIX51730.1"/>
    </source>
</evidence>
<dbReference type="Pfam" id="PF00581">
    <property type="entry name" value="Rhodanese"/>
    <property type="match status" value="1"/>
</dbReference>
<dbReference type="OrthoDB" id="9800872at2"/>
<evidence type="ECO:0000259" key="1">
    <source>
        <dbReference type="PROSITE" id="PS50206"/>
    </source>
</evidence>
<dbReference type="PROSITE" id="PS50206">
    <property type="entry name" value="RHODANESE_3"/>
    <property type="match status" value="1"/>
</dbReference>
<name>A0A3A1V2B9_9BACL</name>
<dbReference type="PANTHER" id="PTHR43031:SF17">
    <property type="entry name" value="SULFURTRANSFERASE YTWF-RELATED"/>
    <property type="match status" value="1"/>
</dbReference>
<dbReference type="PANTHER" id="PTHR43031">
    <property type="entry name" value="FAD-DEPENDENT OXIDOREDUCTASE"/>
    <property type="match status" value="1"/>
</dbReference>
<reference evidence="2 3" key="1">
    <citation type="submission" date="2018-09" db="EMBL/GenBank/DDBJ databases">
        <title>Paenibacillus aracenensis nov. sp. isolated from a cave in southern Spain.</title>
        <authorList>
            <person name="Jurado V."/>
            <person name="Gutierrez-Patricio S."/>
            <person name="Gonzalez-Pimentel J.L."/>
            <person name="Miller A.Z."/>
            <person name="Laiz L."/>
            <person name="Saiz-Jimenez C."/>
        </authorList>
    </citation>
    <scope>NUCLEOTIDE SEQUENCE [LARGE SCALE GENOMIC DNA]</scope>
    <source>
        <strain evidence="2 3">DSM 22867</strain>
    </source>
</reference>
<dbReference type="Gene3D" id="3.40.250.10">
    <property type="entry name" value="Rhodanese-like domain"/>
    <property type="match status" value="1"/>
</dbReference>